<accession>A0AC61MTA2</accession>
<dbReference type="EMBL" id="CP066744">
    <property type="protein sequence ID" value="QQK07533.1"/>
    <property type="molecule type" value="Genomic_DNA"/>
</dbReference>
<proteinExistence type="predicted"/>
<keyword evidence="2" id="KW-1185">Reference proteome</keyword>
<reference evidence="1 2" key="1">
    <citation type="journal article" date="2022" name="Int. J. Syst. Evol. Microbiol.">
        <title>Miniphocaeibacter halophilus sp. nov., an ammonium-tolerant acetate-producing bacterium isolated from a biogas system.</title>
        <authorList>
            <person name="Schnurer A."/>
            <person name="Singh A."/>
            <person name="Bi S."/>
            <person name="Qiao W."/>
            <person name="Westerholm M."/>
        </authorList>
    </citation>
    <scope>NUCLEOTIDE SEQUENCE [LARGE SCALE GENOMIC DNA]</scope>
    <source>
        <strain evidence="1 2">AMB_01</strain>
    </source>
</reference>
<name>A0AC61MTA2_9FIRM</name>
<protein>
    <submittedName>
        <fullName evidence="1">Murein biosynthesis integral membrane protein MurJ</fullName>
    </submittedName>
</protein>
<evidence type="ECO:0000313" key="2">
    <source>
        <dbReference type="Proteomes" id="UP000595814"/>
    </source>
</evidence>
<dbReference type="Proteomes" id="UP000595814">
    <property type="component" value="Chromosome"/>
</dbReference>
<organism evidence="1 2">
    <name type="scientific">Miniphocaeibacter halophilus</name>
    <dbReference type="NCBI Taxonomy" id="2931922"/>
    <lineage>
        <taxon>Bacteria</taxon>
        <taxon>Bacillati</taxon>
        <taxon>Bacillota</taxon>
        <taxon>Tissierellia</taxon>
        <taxon>Tissierellales</taxon>
        <taxon>Peptoniphilaceae</taxon>
        <taxon>Miniphocaeibacter</taxon>
    </lineage>
</organism>
<gene>
    <name evidence="1" type="primary">murJ</name>
    <name evidence="1" type="ORF">JFY71_09565</name>
</gene>
<evidence type="ECO:0000313" key="1">
    <source>
        <dbReference type="EMBL" id="QQK07533.1"/>
    </source>
</evidence>
<sequence length="508" mass="56413">MKATTIILMIITITSKVIGALRNAVLSRLFGTGDVAAAFSLAMSIPVVIFSFISVGITTGFIPTYKRLEDREGYLIADKFTSNLGNITLIISIILMLICQIFAKPITYLFAFKLNNEARELTTIFTQITYLSLPAMAVATVYRGYLNCKNEFIVPAIQGFILNFFILISLFLGKYINVYFLAIGLTFATIVQFVPYIPAIKKRKFKWTKILDIKEPEIKSMLIMAIPVIFGTSISQLNIIIDKNLSSMILGGQGITIMDYSSKLSEFVNGIVIISITTVAYPLLSKIAGRGNIKEFKKTILDTLTSMNILVLPAMIGLAVLSEPIVRLVYEGRAFKPEDTVLTAPCLLFYALGLLAIGARDVLFKSFYSLKDTKTPTINSFYMVLVNIIASIILSRFIGLSGLALGSTIAAYYGATTLYLRLKKKIGDFSDLQNFKKENLKMIVASVLMGVFAYISFSLLNNRFGSNISLLISIMMSALVYLILLLLFRVKELYALLNSIKNRLSRKK</sequence>